<dbReference type="PANTHER" id="PTHR47992">
    <property type="entry name" value="PROTEIN PHOSPHATASE"/>
    <property type="match status" value="1"/>
</dbReference>
<protein>
    <recommendedName>
        <fullName evidence="1">PPM-type phosphatase domain-containing protein</fullName>
    </recommendedName>
</protein>
<organism evidence="2 3">
    <name type="scientific">Vicia faba</name>
    <name type="common">Broad bean</name>
    <name type="synonym">Faba vulgaris</name>
    <dbReference type="NCBI Taxonomy" id="3906"/>
    <lineage>
        <taxon>Eukaryota</taxon>
        <taxon>Viridiplantae</taxon>
        <taxon>Streptophyta</taxon>
        <taxon>Embryophyta</taxon>
        <taxon>Tracheophyta</taxon>
        <taxon>Spermatophyta</taxon>
        <taxon>Magnoliopsida</taxon>
        <taxon>eudicotyledons</taxon>
        <taxon>Gunneridae</taxon>
        <taxon>Pentapetalae</taxon>
        <taxon>rosids</taxon>
        <taxon>fabids</taxon>
        <taxon>Fabales</taxon>
        <taxon>Fabaceae</taxon>
        <taxon>Papilionoideae</taxon>
        <taxon>50 kb inversion clade</taxon>
        <taxon>NPAAA clade</taxon>
        <taxon>Hologalegina</taxon>
        <taxon>IRL clade</taxon>
        <taxon>Fabeae</taxon>
        <taxon>Vicia</taxon>
    </lineage>
</organism>
<dbReference type="GO" id="GO:0004722">
    <property type="term" value="F:protein serine/threonine phosphatase activity"/>
    <property type="evidence" value="ECO:0007669"/>
    <property type="project" value="InterPro"/>
</dbReference>
<feature type="domain" description="PPM-type phosphatase" evidence="1">
    <location>
        <begin position="47"/>
        <end position="337"/>
    </location>
</feature>
<evidence type="ECO:0000259" key="1">
    <source>
        <dbReference type="PROSITE" id="PS51746"/>
    </source>
</evidence>
<dbReference type="InterPro" id="IPR015655">
    <property type="entry name" value="PP2C"/>
</dbReference>
<dbReference type="PROSITE" id="PS51746">
    <property type="entry name" value="PPM_2"/>
    <property type="match status" value="1"/>
</dbReference>
<name>A0AAV0ZS78_VICFA</name>
<keyword evidence="3" id="KW-1185">Reference proteome</keyword>
<dbReference type="EMBL" id="OX451737">
    <property type="protein sequence ID" value="CAI8601139.1"/>
    <property type="molecule type" value="Genomic_DNA"/>
</dbReference>
<dbReference type="SUPFAM" id="SSF81606">
    <property type="entry name" value="PP2C-like"/>
    <property type="match status" value="1"/>
</dbReference>
<reference evidence="2 3" key="1">
    <citation type="submission" date="2023-01" db="EMBL/GenBank/DDBJ databases">
        <authorList>
            <person name="Kreplak J."/>
        </authorList>
    </citation>
    <scope>NUCLEOTIDE SEQUENCE [LARGE SCALE GENOMIC DNA]</scope>
</reference>
<accession>A0AAV0ZS78</accession>
<dbReference type="InterPro" id="IPR001932">
    <property type="entry name" value="PPM-type_phosphatase-like_dom"/>
</dbReference>
<dbReference type="SMART" id="SM00332">
    <property type="entry name" value="PP2Cc"/>
    <property type="match status" value="1"/>
</dbReference>
<dbReference type="Proteomes" id="UP001157006">
    <property type="component" value="Chromosome 2"/>
</dbReference>
<dbReference type="InterPro" id="IPR036457">
    <property type="entry name" value="PPM-type-like_dom_sf"/>
</dbReference>
<dbReference type="Gene3D" id="3.60.40.10">
    <property type="entry name" value="PPM-type phosphatase domain"/>
    <property type="match status" value="1"/>
</dbReference>
<gene>
    <name evidence="2" type="ORF">VFH_II257600</name>
</gene>
<evidence type="ECO:0000313" key="3">
    <source>
        <dbReference type="Proteomes" id="UP001157006"/>
    </source>
</evidence>
<dbReference type="AlphaFoldDB" id="A0AAV0ZS78"/>
<proteinExistence type="predicted"/>
<dbReference type="Pfam" id="PF00481">
    <property type="entry name" value="PP2C"/>
    <property type="match status" value="1"/>
</dbReference>
<sequence length="352" mass="38903">MGSCCSCQVSIVDKVHDVENNECNTKNIESTCENGEPKIMLRGSSKCISMYSQKGTKGVNQDAITVWENFGGEKDVIFCGVLDGHGPIGHKFSTYIRDNLPSKLSTTMKMSQQNVSIDNGSNASKKSTNGDSWEEQFFSSFNDMDQDLAKNIDREGFSGGSTAITLIKKGDQLIIGNLGDSRAVLCTKANDNNRVPIQLTVDLVPDVPSEANRVMKCGGRVFPAQEDPEVNRIWLPEGDCPGLAMTRAFGDFCLKKYGLSSVPEVFYRKLLKEDEFVVMATDGIWNVLSNNEVITLVALAPKRSLAAKLIVRRAVQVWKQKFPSYHIDDCSAICLFFDEDQSVSVRGKKRHC</sequence>
<evidence type="ECO:0000313" key="2">
    <source>
        <dbReference type="EMBL" id="CAI8601139.1"/>
    </source>
</evidence>
<dbReference type="CDD" id="cd00143">
    <property type="entry name" value="PP2Cc"/>
    <property type="match status" value="1"/>
</dbReference>